<gene>
    <name evidence="3" type="ORF">A4V15_05800</name>
</gene>
<dbReference type="Proteomes" id="UP000078356">
    <property type="component" value="Unassembled WGS sequence"/>
</dbReference>
<feature type="domain" description="PucR C-terminal helix-turn-helix" evidence="2">
    <location>
        <begin position="296"/>
        <end position="354"/>
    </location>
</feature>
<dbReference type="Pfam" id="PF05651">
    <property type="entry name" value="Diacid_rec"/>
    <property type="match status" value="1"/>
</dbReference>
<dbReference type="PANTHER" id="PTHR33744:SF15">
    <property type="entry name" value="CARBOHYDRATE DIACID REGULATOR"/>
    <property type="match status" value="1"/>
</dbReference>
<comment type="caution">
    <text evidence="3">The sequence shown here is derived from an EMBL/GenBank/DDBJ whole genome shotgun (WGS) entry which is preliminary data.</text>
</comment>
<feature type="domain" description="Putative sugar diacid recognition" evidence="1">
    <location>
        <begin position="3"/>
        <end position="118"/>
    </location>
</feature>
<dbReference type="InterPro" id="IPR008599">
    <property type="entry name" value="Diacid_rec"/>
</dbReference>
<dbReference type="AlphaFoldDB" id="A0A178LB69"/>
<sequence length="364" mass="39876">MELSQILAQEIVERAMRILPGNVNVMDASGLIIGSGDPARLFTRHAGARQVIAEGRAVALDATAATRLAGAQPGINLPLYRQGELVGVLGVTGEDAEQLRLPAELLRLTAEMLIEQATGQAPATTCMTVPLLRQLLAPGAAPELGRHANLLGLQPALPRDVLLLEFTAPAPGFGDWAQQRVTQSWCLPREEGQWLWYRPGAEAPEALLEELPGQGWSLGRSAWIPAPRPWTGLAETTQRAVDLLAVARRLRPDLVRVALDDLALPTWLQGQAECSPATWLLEPLQRLRQADRDGQLLATLRNWFAQDASPQACAEALGLHRNGLRHRLDRIQRLTGRDPRRFTEAAELYCALLILDQHWASSRS</sequence>
<dbReference type="OrthoDB" id="9792148at2"/>
<evidence type="ECO:0000259" key="1">
    <source>
        <dbReference type="Pfam" id="PF05651"/>
    </source>
</evidence>
<dbReference type="InterPro" id="IPR051448">
    <property type="entry name" value="CdaR-like_regulators"/>
</dbReference>
<organism evidence="3 4">
    <name type="scientific">Pseudomonas oryzihabitans</name>
    <dbReference type="NCBI Taxonomy" id="47885"/>
    <lineage>
        <taxon>Bacteria</taxon>
        <taxon>Pseudomonadati</taxon>
        <taxon>Pseudomonadota</taxon>
        <taxon>Gammaproteobacteria</taxon>
        <taxon>Pseudomonadales</taxon>
        <taxon>Pseudomonadaceae</taxon>
        <taxon>Pseudomonas</taxon>
    </lineage>
</organism>
<proteinExistence type="predicted"/>
<dbReference type="InterPro" id="IPR042070">
    <property type="entry name" value="PucR_C-HTH_sf"/>
</dbReference>
<evidence type="ECO:0000313" key="4">
    <source>
        <dbReference type="Proteomes" id="UP000078356"/>
    </source>
</evidence>
<reference evidence="3 4" key="1">
    <citation type="submission" date="2016-04" db="EMBL/GenBank/DDBJ databases">
        <title>Draft Genome Sequences of Staphylococcus capitis Strain H36, S. capitis Strain H65, S. cohnii Strain H62, S. hominis Strain H69, Mycobacterium iranicum Strain H39, Plantibacter sp. Strain H53, Pseudomonas oryzihabitans Strain H72, and Microbacterium sp. Strain H83, isolated from residential settings.</title>
        <authorList>
            <person name="Lymperopoulou D."/>
            <person name="Adams R.I."/>
            <person name="Lindow S."/>
            <person name="Coil D.A."/>
            <person name="Jospin G."/>
            <person name="Eisen J.A."/>
        </authorList>
    </citation>
    <scope>NUCLEOTIDE SEQUENCE [LARGE SCALE GENOMIC DNA]</scope>
    <source>
        <strain evidence="3 4">H72</strain>
    </source>
</reference>
<accession>A0A178LB69</accession>
<evidence type="ECO:0000259" key="2">
    <source>
        <dbReference type="Pfam" id="PF13556"/>
    </source>
</evidence>
<dbReference type="RefSeq" id="WP_064308774.1">
    <property type="nucleotide sequence ID" value="NZ_LWCR01000034.1"/>
</dbReference>
<dbReference type="Gene3D" id="1.10.10.2840">
    <property type="entry name" value="PucR C-terminal helix-turn-helix domain"/>
    <property type="match status" value="1"/>
</dbReference>
<dbReference type="PANTHER" id="PTHR33744">
    <property type="entry name" value="CARBOHYDRATE DIACID REGULATOR"/>
    <property type="match status" value="1"/>
</dbReference>
<dbReference type="InterPro" id="IPR025736">
    <property type="entry name" value="PucR_C-HTH_dom"/>
</dbReference>
<evidence type="ECO:0000313" key="3">
    <source>
        <dbReference type="EMBL" id="OAN26671.1"/>
    </source>
</evidence>
<protein>
    <submittedName>
        <fullName evidence="3">Sugar diacid recognition domain-containing protein</fullName>
    </submittedName>
</protein>
<dbReference type="EMBL" id="LWCR01000034">
    <property type="protein sequence ID" value="OAN26671.1"/>
    <property type="molecule type" value="Genomic_DNA"/>
</dbReference>
<name>A0A178LB69_9PSED</name>
<dbReference type="Pfam" id="PF13556">
    <property type="entry name" value="HTH_30"/>
    <property type="match status" value="1"/>
</dbReference>